<dbReference type="Pfam" id="PF18618">
    <property type="entry name" value="HP0268"/>
    <property type="match status" value="1"/>
</dbReference>
<accession>A0A3D8IVE0</accession>
<organism evidence="2 3">
    <name type="scientific">Helicobacter equorum</name>
    <dbReference type="NCBI Taxonomy" id="361872"/>
    <lineage>
        <taxon>Bacteria</taxon>
        <taxon>Pseudomonadati</taxon>
        <taxon>Campylobacterota</taxon>
        <taxon>Epsilonproteobacteria</taxon>
        <taxon>Campylobacterales</taxon>
        <taxon>Helicobacteraceae</taxon>
        <taxon>Helicobacter</taxon>
    </lineage>
</organism>
<keyword evidence="3" id="KW-1185">Reference proteome</keyword>
<dbReference type="AlphaFoldDB" id="A0A3D8IVE0"/>
<dbReference type="InterPro" id="IPR040748">
    <property type="entry name" value="HP0268"/>
</dbReference>
<evidence type="ECO:0000259" key="1">
    <source>
        <dbReference type="Pfam" id="PF18618"/>
    </source>
</evidence>
<dbReference type="Proteomes" id="UP000256514">
    <property type="component" value="Unassembled WGS sequence"/>
</dbReference>
<evidence type="ECO:0000313" key="2">
    <source>
        <dbReference type="EMBL" id="RDU68541.1"/>
    </source>
</evidence>
<dbReference type="EMBL" id="NXLT01000001">
    <property type="protein sequence ID" value="RDU68541.1"/>
    <property type="molecule type" value="Genomic_DNA"/>
</dbReference>
<evidence type="ECO:0000313" key="3">
    <source>
        <dbReference type="Proteomes" id="UP000256514"/>
    </source>
</evidence>
<name>A0A3D8IVE0_9HELI</name>
<gene>
    <name evidence="2" type="ORF">CQA54_01685</name>
</gene>
<reference evidence="2 3" key="1">
    <citation type="submission" date="2018-04" db="EMBL/GenBank/DDBJ databases">
        <title>Novel Campyloabacter and Helicobacter Species and Strains.</title>
        <authorList>
            <person name="Mannion A.J."/>
            <person name="Shen Z."/>
            <person name="Fox J.G."/>
        </authorList>
    </citation>
    <scope>NUCLEOTIDE SEQUENCE [LARGE SCALE GENOMIC DNA]</scope>
    <source>
        <strain evidence="2 3">MIT 12-6600</strain>
    </source>
</reference>
<proteinExistence type="predicted"/>
<dbReference type="OrthoDB" id="5345432at2"/>
<feature type="domain" description="HP0268" evidence="1">
    <location>
        <begin position="1"/>
        <end position="82"/>
    </location>
</feature>
<dbReference type="RefSeq" id="WP_115570484.1">
    <property type="nucleotide sequence ID" value="NZ_NXLT01000001.1"/>
</dbReference>
<protein>
    <recommendedName>
        <fullName evidence="1">HP0268 domain-containing protein</fullName>
    </recommendedName>
</protein>
<sequence length="82" mass="9877">MELKVAKTDLQSKENEVKISLDEVLRQYKEENRHVFYFDGQNAHKDMQKAQNTIQKDGYRVQLNEVRYGLDENNYIYEIHII</sequence>
<comment type="caution">
    <text evidence="2">The sequence shown here is derived from an EMBL/GenBank/DDBJ whole genome shotgun (WGS) entry which is preliminary data.</text>
</comment>